<dbReference type="Gene3D" id="1.25.40.10">
    <property type="entry name" value="Tetratricopeptide repeat domain"/>
    <property type="match status" value="1"/>
</dbReference>
<dbReference type="SMART" id="SM01043">
    <property type="entry name" value="BTAD"/>
    <property type="match status" value="1"/>
</dbReference>
<comment type="similarity">
    <text evidence="1">Belongs to the AfsR/DnrI/RedD regulatory family.</text>
</comment>
<dbReference type="Pfam" id="PF00486">
    <property type="entry name" value="Trans_reg_C"/>
    <property type="match status" value="1"/>
</dbReference>
<keyword evidence="9" id="KW-1185">Reference proteome</keyword>
<proteinExistence type="inferred from homology"/>
<evidence type="ECO:0000313" key="9">
    <source>
        <dbReference type="Proteomes" id="UP000320580"/>
    </source>
</evidence>
<keyword evidence="5" id="KW-0804">Transcription</keyword>
<dbReference type="OrthoDB" id="4336084at2"/>
<dbReference type="InterPro" id="IPR011990">
    <property type="entry name" value="TPR-like_helical_dom_sf"/>
</dbReference>
<evidence type="ECO:0000313" key="8">
    <source>
        <dbReference type="EMBL" id="QDY80448.1"/>
    </source>
</evidence>
<evidence type="ECO:0000256" key="4">
    <source>
        <dbReference type="ARBA" id="ARBA00023125"/>
    </source>
</evidence>
<dbReference type="GO" id="GO:0000160">
    <property type="term" value="P:phosphorelay signal transduction system"/>
    <property type="evidence" value="ECO:0007669"/>
    <property type="project" value="UniProtKB-KW"/>
</dbReference>
<evidence type="ECO:0000259" key="7">
    <source>
        <dbReference type="PROSITE" id="PS51755"/>
    </source>
</evidence>
<dbReference type="Gene3D" id="1.10.10.10">
    <property type="entry name" value="Winged helix-like DNA-binding domain superfamily/Winged helix DNA-binding domain"/>
    <property type="match status" value="1"/>
</dbReference>
<dbReference type="PANTHER" id="PTHR35807:SF1">
    <property type="entry name" value="TRANSCRIPTIONAL REGULATOR REDD"/>
    <property type="match status" value="1"/>
</dbReference>
<dbReference type="AlphaFoldDB" id="A0A5B8IP71"/>
<evidence type="ECO:0000256" key="2">
    <source>
        <dbReference type="ARBA" id="ARBA00023012"/>
    </source>
</evidence>
<dbReference type="InterPro" id="IPR001867">
    <property type="entry name" value="OmpR/PhoB-type_DNA-bd"/>
</dbReference>
<keyword evidence="2" id="KW-0902">Two-component regulatory system</keyword>
<name>A0A5B8IP71_9ACTN</name>
<dbReference type="Pfam" id="PF03704">
    <property type="entry name" value="BTAD"/>
    <property type="match status" value="1"/>
</dbReference>
<dbReference type="Proteomes" id="UP000320580">
    <property type="component" value="Chromosome"/>
</dbReference>
<dbReference type="SUPFAM" id="SSF46894">
    <property type="entry name" value="C-terminal effector domain of the bipartite response regulators"/>
    <property type="match status" value="1"/>
</dbReference>
<evidence type="ECO:0000256" key="5">
    <source>
        <dbReference type="ARBA" id="ARBA00023163"/>
    </source>
</evidence>
<dbReference type="EMBL" id="CP042266">
    <property type="protein sequence ID" value="QDY80448.1"/>
    <property type="molecule type" value="Genomic_DNA"/>
</dbReference>
<keyword evidence="3" id="KW-0805">Transcription regulation</keyword>
<dbReference type="InterPro" id="IPR036388">
    <property type="entry name" value="WH-like_DNA-bd_sf"/>
</dbReference>
<gene>
    <name evidence="8" type="ORF">FQU76_32420</name>
</gene>
<evidence type="ECO:0000256" key="6">
    <source>
        <dbReference type="PROSITE-ProRule" id="PRU01091"/>
    </source>
</evidence>
<evidence type="ECO:0000256" key="3">
    <source>
        <dbReference type="ARBA" id="ARBA00023015"/>
    </source>
</evidence>
<dbReference type="KEGG" id="sqz:FQU76_32420"/>
<dbReference type="CDD" id="cd15831">
    <property type="entry name" value="BTAD"/>
    <property type="match status" value="1"/>
</dbReference>
<dbReference type="PANTHER" id="PTHR35807">
    <property type="entry name" value="TRANSCRIPTIONAL REGULATOR REDD-RELATED"/>
    <property type="match status" value="1"/>
</dbReference>
<dbReference type="GO" id="GO:0006355">
    <property type="term" value="P:regulation of DNA-templated transcription"/>
    <property type="evidence" value="ECO:0007669"/>
    <property type="project" value="InterPro"/>
</dbReference>
<dbReference type="InterPro" id="IPR016032">
    <property type="entry name" value="Sig_transdc_resp-reg_C-effctor"/>
</dbReference>
<protein>
    <submittedName>
        <fullName evidence="8">AfsR/SARP family transcriptional regulator</fullName>
    </submittedName>
</protein>
<feature type="domain" description="OmpR/PhoB-type" evidence="7">
    <location>
        <begin position="1"/>
        <end position="94"/>
    </location>
</feature>
<evidence type="ECO:0000256" key="1">
    <source>
        <dbReference type="ARBA" id="ARBA00005820"/>
    </source>
</evidence>
<dbReference type="InterPro" id="IPR051677">
    <property type="entry name" value="AfsR-DnrI-RedD_regulator"/>
</dbReference>
<dbReference type="PROSITE" id="PS51755">
    <property type="entry name" value="OMPR_PHOB"/>
    <property type="match status" value="1"/>
</dbReference>
<dbReference type="GO" id="GO:0003677">
    <property type="term" value="F:DNA binding"/>
    <property type="evidence" value="ECO:0007669"/>
    <property type="project" value="UniProtKB-UniRule"/>
</dbReference>
<accession>A0A5B8IP71</accession>
<sequence length="257" mass="28957">MKFEMLGNLSIRDGERYLEPRAKKVGILLAALLLRANQVVSIDRLVLEIWGERPPRRATAALHVYVSQLRKLIPPDPVSGHPIVTRSPGYLIQVNAGDLDVNAFRELLARGRQLMRTGDYLGAIAALEQAQAFPRGDELARLGEGPIVSGFATWLTEARLEMLEMATECRLMLDHHHELVPGLHALLREYPLHEAFYRQLMLALYRCDRRADALQTYRKARALLQSEIGLEPCASLRELHHAILHDDPKGMRLSPVG</sequence>
<dbReference type="InterPro" id="IPR005158">
    <property type="entry name" value="BTAD"/>
</dbReference>
<dbReference type="SUPFAM" id="SSF48452">
    <property type="entry name" value="TPR-like"/>
    <property type="match status" value="1"/>
</dbReference>
<reference evidence="8 9" key="1">
    <citation type="submission" date="2019-07" db="EMBL/GenBank/DDBJ databases">
        <authorList>
            <person name="Zhu P."/>
        </authorList>
    </citation>
    <scope>NUCLEOTIDE SEQUENCE [LARGE SCALE GENOMIC DNA]</scope>
    <source>
        <strain evidence="8 9">SSL-25</strain>
    </source>
</reference>
<dbReference type="SMART" id="SM00862">
    <property type="entry name" value="Trans_reg_C"/>
    <property type="match status" value="1"/>
</dbReference>
<organism evidence="8 9">
    <name type="scientific">Streptomyces qinzhouensis</name>
    <dbReference type="NCBI Taxonomy" id="2599401"/>
    <lineage>
        <taxon>Bacteria</taxon>
        <taxon>Bacillati</taxon>
        <taxon>Actinomycetota</taxon>
        <taxon>Actinomycetes</taxon>
        <taxon>Kitasatosporales</taxon>
        <taxon>Streptomycetaceae</taxon>
        <taxon>Streptomyces</taxon>
    </lineage>
</organism>
<keyword evidence="4 6" id="KW-0238">DNA-binding</keyword>
<feature type="DNA-binding region" description="OmpR/PhoB-type" evidence="6">
    <location>
        <begin position="1"/>
        <end position="94"/>
    </location>
</feature>